<feature type="transmembrane region" description="Helical" evidence="1">
    <location>
        <begin position="403"/>
        <end position="425"/>
    </location>
</feature>
<proteinExistence type="predicted"/>
<dbReference type="AlphaFoldDB" id="A0A919JDF2"/>
<name>A0A919JDF2_9ACTN</name>
<keyword evidence="1" id="KW-1133">Transmembrane helix</keyword>
<feature type="transmembrane region" description="Helical" evidence="1">
    <location>
        <begin position="23"/>
        <end position="44"/>
    </location>
</feature>
<keyword evidence="1" id="KW-0472">Membrane</keyword>
<evidence type="ECO:0000313" key="3">
    <source>
        <dbReference type="Proteomes" id="UP000647172"/>
    </source>
</evidence>
<comment type="caution">
    <text evidence="2">The sequence shown here is derived from an EMBL/GenBank/DDBJ whole genome shotgun (WGS) entry which is preliminary data.</text>
</comment>
<dbReference type="EMBL" id="BOMQ01000028">
    <property type="protein sequence ID" value="GIE48959.1"/>
    <property type="molecule type" value="Genomic_DNA"/>
</dbReference>
<evidence type="ECO:0008006" key="4">
    <source>
        <dbReference type="Google" id="ProtNLM"/>
    </source>
</evidence>
<keyword evidence="3" id="KW-1185">Reference proteome</keyword>
<gene>
    <name evidence="2" type="ORF">Ani05nite_24930</name>
</gene>
<accession>A0A919JDF2</accession>
<feature type="transmembrane region" description="Helical" evidence="1">
    <location>
        <begin position="245"/>
        <end position="266"/>
    </location>
</feature>
<evidence type="ECO:0000256" key="1">
    <source>
        <dbReference type="SAM" id="Phobius"/>
    </source>
</evidence>
<feature type="transmembrane region" description="Helical" evidence="1">
    <location>
        <begin position="209"/>
        <end position="233"/>
    </location>
</feature>
<reference evidence="2" key="1">
    <citation type="submission" date="2021-01" db="EMBL/GenBank/DDBJ databases">
        <title>Whole genome shotgun sequence of Actinoplanes nipponensis NBRC 14063.</title>
        <authorList>
            <person name="Komaki H."/>
            <person name="Tamura T."/>
        </authorList>
    </citation>
    <scope>NUCLEOTIDE SEQUENCE</scope>
    <source>
        <strain evidence="2">NBRC 14063</strain>
    </source>
</reference>
<sequence>MAFVSAIARTTRRLLLPATPARLRLWTGLVSCAAVALLAASGLLTARVQEQVRVIGGAAAPQAATAADLYFALSDLDAQVARMVLAGDAAELSGSQLDALGAYQQRGREADEDLQRSLTTATSDADRALVLELTHELTGYRRWVWQTLTAQAQAQAPPQPPGRLPPDALGYYTQATNVLHLRLLPAAGRLRDAGETRLDRAYAAKRATVAWAVGLTVLSGGALVLLLVFLQGWLARRFRRVLNPALALATVLALGLTAGVCLVLVAQEQRLGAARDDSLRPYLALSQARALSYDAAADTSRYLLSGNLALYRQDFTGKSERVAAVLDGSGAALERWRGYERAHQRVVALAGAGRTGAAVDLVTGIRRGDAAFDFSYYDAAVGADAGARKAGFDAALRDGERVLAGWPLVPLPVVGVVLLLVALGVRKRLAEYR</sequence>
<evidence type="ECO:0000313" key="2">
    <source>
        <dbReference type="EMBL" id="GIE48959.1"/>
    </source>
</evidence>
<protein>
    <recommendedName>
        <fullName evidence="4">Secreted protein</fullName>
    </recommendedName>
</protein>
<dbReference type="Proteomes" id="UP000647172">
    <property type="component" value="Unassembled WGS sequence"/>
</dbReference>
<organism evidence="2 3">
    <name type="scientific">Actinoplanes nipponensis</name>
    <dbReference type="NCBI Taxonomy" id="135950"/>
    <lineage>
        <taxon>Bacteria</taxon>
        <taxon>Bacillati</taxon>
        <taxon>Actinomycetota</taxon>
        <taxon>Actinomycetes</taxon>
        <taxon>Micromonosporales</taxon>
        <taxon>Micromonosporaceae</taxon>
        <taxon>Actinoplanes</taxon>
    </lineage>
</organism>
<keyword evidence="1" id="KW-0812">Transmembrane</keyword>